<dbReference type="PANTHER" id="PTHR28629:SF4">
    <property type="entry name" value="TRIOKINASE_FMN CYCLASE"/>
    <property type="match status" value="1"/>
</dbReference>
<reference evidence="5" key="1">
    <citation type="journal article" date="2019" name="Int. J. Syst. Evol. Microbiol.">
        <title>The Global Catalogue of Microorganisms (GCM) 10K type strain sequencing project: providing services to taxonomists for standard genome sequencing and annotation.</title>
        <authorList>
            <consortium name="The Broad Institute Genomics Platform"/>
            <consortium name="The Broad Institute Genome Sequencing Center for Infectious Disease"/>
            <person name="Wu L."/>
            <person name="Ma J."/>
        </authorList>
    </citation>
    <scope>NUCLEOTIDE SEQUENCE [LARGE SCALE GENOMIC DNA]</scope>
    <source>
        <strain evidence="5">JCM 17939</strain>
    </source>
</reference>
<keyword evidence="2 4" id="KW-0418">Kinase</keyword>
<evidence type="ECO:0000313" key="4">
    <source>
        <dbReference type="EMBL" id="GAA4634760.1"/>
    </source>
</evidence>
<dbReference type="EMBL" id="BAABHK010000014">
    <property type="protein sequence ID" value="GAA4634760.1"/>
    <property type="molecule type" value="Genomic_DNA"/>
</dbReference>
<dbReference type="Pfam" id="PF02734">
    <property type="entry name" value="Dak2"/>
    <property type="match status" value="1"/>
</dbReference>
<dbReference type="GO" id="GO:0016301">
    <property type="term" value="F:kinase activity"/>
    <property type="evidence" value="ECO:0007669"/>
    <property type="project" value="UniProtKB-KW"/>
</dbReference>
<name>A0ABP8UME5_9ACTN</name>
<dbReference type="PROSITE" id="PS51480">
    <property type="entry name" value="DHAL"/>
    <property type="match status" value="1"/>
</dbReference>
<dbReference type="SUPFAM" id="SSF101473">
    <property type="entry name" value="DhaL-like"/>
    <property type="match status" value="1"/>
</dbReference>
<dbReference type="InterPro" id="IPR012737">
    <property type="entry name" value="DhaK_L_YcgS"/>
</dbReference>
<dbReference type="SMART" id="SM01120">
    <property type="entry name" value="Dak2"/>
    <property type="match status" value="1"/>
</dbReference>
<dbReference type="Gene3D" id="1.25.40.340">
    <property type="match status" value="1"/>
</dbReference>
<gene>
    <name evidence="4" type="primary">dhaL_2</name>
    <name evidence="4" type="ORF">GCM10023196_077540</name>
</gene>
<dbReference type="InterPro" id="IPR036117">
    <property type="entry name" value="DhaL_dom_sf"/>
</dbReference>
<evidence type="ECO:0000313" key="5">
    <source>
        <dbReference type="Proteomes" id="UP001501442"/>
    </source>
</evidence>
<feature type="domain" description="DhaL" evidence="3">
    <location>
        <begin position="4"/>
        <end position="203"/>
    </location>
</feature>
<dbReference type="NCBIfam" id="TIGR02365">
    <property type="entry name" value="dha_L_ycgS"/>
    <property type="match status" value="1"/>
</dbReference>
<protein>
    <submittedName>
        <fullName evidence="4">Dihydroxyacetone kinase subunit DhaL</fullName>
    </submittedName>
</protein>
<evidence type="ECO:0000256" key="2">
    <source>
        <dbReference type="ARBA" id="ARBA00022777"/>
    </source>
</evidence>
<sequence>MDIDTTLAWVRGITAAIRRDADYLTRLDAAIGDADHGVNMQRGFSVVRSTLDGKEFSTVGEILTKTGTALASSVGGAAGPLYGMAFRAIGRQLTEPSATAEQLLAALRAGLEAVQKLGAARPGDKTMIDAFGPAVEAFEKALRGGAALGASASAAADAAEAGMRATIPMIARKGRASYLGPRSQGHQDPGATSTALIFRALAEAVAP</sequence>
<dbReference type="InterPro" id="IPR050861">
    <property type="entry name" value="Dihydroxyacetone_Kinase"/>
</dbReference>
<accession>A0ABP8UME5</accession>
<comment type="caution">
    <text evidence="4">The sequence shown here is derived from an EMBL/GenBank/DDBJ whole genome shotgun (WGS) entry which is preliminary data.</text>
</comment>
<dbReference type="PANTHER" id="PTHR28629">
    <property type="entry name" value="TRIOKINASE/FMN CYCLASE"/>
    <property type="match status" value="1"/>
</dbReference>
<dbReference type="InterPro" id="IPR004007">
    <property type="entry name" value="DhaL_dom"/>
</dbReference>
<dbReference type="Proteomes" id="UP001501442">
    <property type="component" value="Unassembled WGS sequence"/>
</dbReference>
<evidence type="ECO:0000256" key="1">
    <source>
        <dbReference type="ARBA" id="ARBA00022679"/>
    </source>
</evidence>
<evidence type="ECO:0000259" key="3">
    <source>
        <dbReference type="PROSITE" id="PS51480"/>
    </source>
</evidence>
<keyword evidence="1" id="KW-0808">Transferase</keyword>
<proteinExistence type="predicted"/>
<organism evidence="4 5">
    <name type="scientific">Actinoallomurus vinaceus</name>
    <dbReference type="NCBI Taxonomy" id="1080074"/>
    <lineage>
        <taxon>Bacteria</taxon>
        <taxon>Bacillati</taxon>
        <taxon>Actinomycetota</taxon>
        <taxon>Actinomycetes</taxon>
        <taxon>Streptosporangiales</taxon>
        <taxon>Thermomonosporaceae</taxon>
        <taxon>Actinoallomurus</taxon>
    </lineage>
</organism>
<keyword evidence="5" id="KW-1185">Reference proteome</keyword>
<dbReference type="RefSeq" id="WP_345437732.1">
    <property type="nucleotide sequence ID" value="NZ_BAABHK010000014.1"/>
</dbReference>